<proteinExistence type="predicted"/>
<dbReference type="Proteomes" id="UP000811246">
    <property type="component" value="Chromosome 15"/>
</dbReference>
<dbReference type="AlphaFoldDB" id="A0A922D7I7"/>
<comment type="caution">
    <text evidence="1">The sequence shown here is derived from an EMBL/GenBank/DDBJ whole genome shotgun (WGS) entry which is preliminary data.</text>
</comment>
<organism evidence="1 2">
    <name type="scientific">Carya illinoinensis</name>
    <name type="common">Pecan</name>
    <dbReference type="NCBI Taxonomy" id="32201"/>
    <lineage>
        <taxon>Eukaryota</taxon>
        <taxon>Viridiplantae</taxon>
        <taxon>Streptophyta</taxon>
        <taxon>Embryophyta</taxon>
        <taxon>Tracheophyta</taxon>
        <taxon>Spermatophyta</taxon>
        <taxon>Magnoliopsida</taxon>
        <taxon>eudicotyledons</taxon>
        <taxon>Gunneridae</taxon>
        <taxon>Pentapetalae</taxon>
        <taxon>rosids</taxon>
        <taxon>fabids</taxon>
        <taxon>Fagales</taxon>
        <taxon>Juglandaceae</taxon>
        <taxon>Carya</taxon>
    </lineage>
</organism>
<evidence type="ECO:0000313" key="2">
    <source>
        <dbReference type="Proteomes" id="UP000811246"/>
    </source>
</evidence>
<reference evidence="1" key="1">
    <citation type="submission" date="2021-01" db="EMBL/GenBank/DDBJ databases">
        <authorList>
            <person name="Lovell J.T."/>
            <person name="Bentley N."/>
            <person name="Bhattarai G."/>
            <person name="Jenkins J.W."/>
            <person name="Sreedasyam A."/>
            <person name="Alarcon Y."/>
            <person name="Bock C."/>
            <person name="Boston L."/>
            <person name="Carlson J."/>
            <person name="Cervantes K."/>
            <person name="Clermont K."/>
            <person name="Krom N."/>
            <person name="Kubenka K."/>
            <person name="Mamidi S."/>
            <person name="Mattison C."/>
            <person name="Monteros M."/>
            <person name="Pisani C."/>
            <person name="Plott C."/>
            <person name="Rajasekar S."/>
            <person name="Rhein H.S."/>
            <person name="Rohla C."/>
            <person name="Song M."/>
            <person name="Hilaire R.S."/>
            <person name="Shu S."/>
            <person name="Wells L."/>
            <person name="Wang X."/>
            <person name="Webber J."/>
            <person name="Heerema R.J."/>
            <person name="Klein P."/>
            <person name="Conner P."/>
            <person name="Grauke L."/>
            <person name="Grimwood J."/>
            <person name="Schmutz J."/>
            <person name="Randall J.J."/>
        </authorList>
    </citation>
    <scope>NUCLEOTIDE SEQUENCE</scope>
    <source>
        <tissue evidence="1">Leaf</tissue>
    </source>
</reference>
<accession>A0A922D7I7</accession>
<gene>
    <name evidence="1" type="ORF">I3842_15G111600</name>
</gene>
<protein>
    <submittedName>
        <fullName evidence="1">Uncharacterized protein</fullName>
    </submittedName>
</protein>
<evidence type="ECO:0000313" key="1">
    <source>
        <dbReference type="EMBL" id="KAG6675599.1"/>
    </source>
</evidence>
<sequence length="58" mass="6849">MHEFVANACMKIFCVIKLQRHHKHQLFVSQQIQLLEMRLPPFLNTNLLQLVNEGITSF</sequence>
<name>A0A922D7I7_CARIL</name>
<dbReference type="EMBL" id="CM031839">
    <property type="protein sequence ID" value="KAG6675599.1"/>
    <property type="molecule type" value="Genomic_DNA"/>
</dbReference>